<dbReference type="EMBL" id="JAAGMB010000516">
    <property type="protein sequence ID" value="NEB19391.1"/>
    <property type="molecule type" value="Genomic_DNA"/>
</dbReference>
<dbReference type="Proteomes" id="UP000469545">
    <property type="component" value="Unassembled WGS sequence"/>
</dbReference>
<gene>
    <name evidence="2" type="ORF">G3I46_23280</name>
</gene>
<keyword evidence="3" id="KW-1185">Reference proteome</keyword>
<feature type="region of interest" description="Disordered" evidence="1">
    <location>
        <begin position="1"/>
        <end position="32"/>
    </location>
</feature>
<dbReference type="AlphaFoldDB" id="A0A6N9UNF0"/>
<evidence type="ECO:0000313" key="3">
    <source>
        <dbReference type="Proteomes" id="UP000469545"/>
    </source>
</evidence>
<organism evidence="2 3">
    <name type="scientific">Streptomyces coelicoflavus</name>
    <dbReference type="NCBI Taxonomy" id="285562"/>
    <lineage>
        <taxon>Bacteria</taxon>
        <taxon>Bacillati</taxon>
        <taxon>Actinomycetota</taxon>
        <taxon>Actinomycetes</taxon>
        <taxon>Kitasatosporales</taxon>
        <taxon>Streptomycetaceae</taxon>
        <taxon>Streptomyces</taxon>
    </lineage>
</organism>
<name>A0A6N9UNF0_9ACTN</name>
<reference evidence="2 3" key="1">
    <citation type="submission" date="2020-01" db="EMBL/GenBank/DDBJ databases">
        <title>Insect and environment-associated Actinomycetes.</title>
        <authorList>
            <person name="Currrie C."/>
            <person name="Chevrette M."/>
            <person name="Carlson C."/>
            <person name="Stubbendieck R."/>
            <person name="Wendt-Pienkowski E."/>
        </authorList>
    </citation>
    <scope>NUCLEOTIDE SEQUENCE [LARGE SCALE GENOMIC DNA]</scope>
    <source>
        <strain evidence="2 3">SID14172</strain>
    </source>
</reference>
<evidence type="ECO:0000313" key="2">
    <source>
        <dbReference type="EMBL" id="NEB19391.1"/>
    </source>
</evidence>
<sequence>MVAGLPPDGGAGGPGARIAREPSATGRLSDGRSALRQAALAVAVVALAGCGRHPGAADGAGSREPKAAVSAAPGIRRDEGPVRQRFPELGDVAGAEWTGEVLGSGRSSAPGPTDVRMSGVVRLTDADASRLSEEYVWQDGPGAPVVSSLLRARVPQSTRWQTSADFTAVVTRGRYSAAFHADFGRKVIVFDAVNPERRDD</sequence>
<proteinExistence type="predicted"/>
<dbReference type="RefSeq" id="WP_164141647.1">
    <property type="nucleotide sequence ID" value="NZ_JAAGMB010000516.1"/>
</dbReference>
<accession>A0A6N9UNF0</accession>
<protein>
    <submittedName>
        <fullName evidence="2">Uncharacterized protein</fullName>
    </submittedName>
</protein>
<evidence type="ECO:0000256" key="1">
    <source>
        <dbReference type="SAM" id="MobiDB-lite"/>
    </source>
</evidence>
<comment type="caution">
    <text evidence="2">The sequence shown here is derived from an EMBL/GenBank/DDBJ whole genome shotgun (WGS) entry which is preliminary data.</text>
</comment>